<keyword evidence="3" id="KW-1185">Reference proteome</keyword>
<accession>A0A8X6X4A9</accession>
<reference evidence="2" key="1">
    <citation type="submission" date="2020-08" db="EMBL/GenBank/DDBJ databases">
        <title>Multicomponent nature underlies the extraordinary mechanical properties of spider dragline silk.</title>
        <authorList>
            <person name="Kono N."/>
            <person name="Nakamura H."/>
            <person name="Mori M."/>
            <person name="Yoshida Y."/>
            <person name="Ohtoshi R."/>
            <person name="Malay A.D."/>
            <person name="Moran D.A.P."/>
            <person name="Tomita M."/>
            <person name="Numata K."/>
            <person name="Arakawa K."/>
        </authorList>
    </citation>
    <scope>NUCLEOTIDE SEQUENCE</scope>
</reference>
<proteinExistence type="predicted"/>
<evidence type="ECO:0000256" key="1">
    <source>
        <dbReference type="SAM" id="Phobius"/>
    </source>
</evidence>
<evidence type="ECO:0000313" key="2">
    <source>
        <dbReference type="EMBL" id="GFY46718.1"/>
    </source>
</evidence>
<feature type="transmembrane region" description="Helical" evidence="1">
    <location>
        <begin position="61"/>
        <end position="83"/>
    </location>
</feature>
<protein>
    <submittedName>
        <fullName evidence="2">Uncharacterized protein</fullName>
    </submittedName>
</protein>
<sequence>MTFACNAGTSLLMPKTEVQFNSDCACFPARHWIAFFKEESTGNERSSQAVTKGECSKWTSFVLDMLTSIVVVPFLLEATLLMIPL</sequence>
<keyword evidence="1" id="KW-1133">Transmembrane helix</keyword>
<dbReference type="AlphaFoldDB" id="A0A8X6X4A9"/>
<gene>
    <name evidence="2" type="ORF">TNIN_390711</name>
</gene>
<keyword evidence="1" id="KW-0812">Transmembrane</keyword>
<organism evidence="2 3">
    <name type="scientific">Trichonephila inaurata madagascariensis</name>
    <dbReference type="NCBI Taxonomy" id="2747483"/>
    <lineage>
        <taxon>Eukaryota</taxon>
        <taxon>Metazoa</taxon>
        <taxon>Ecdysozoa</taxon>
        <taxon>Arthropoda</taxon>
        <taxon>Chelicerata</taxon>
        <taxon>Arachnida</taxon>
        <taxon>Araneae</taxon>
        <taxon>Araneomorphae</taxon>
        <taxon>Entelegynae</taxon>
        <taxon>Araneoidea</taxon>
        <taxon>Nephilidae</taxon>
        <taxon>Trichonephila</taxon>
        <taxon>Trichonephila inaurata</taxon>
    </lineage>
</organism>
<comment type="caution">
    <text evidence="2">The sequence shown here is derived from an EMBL/GenBank/DDBJ whole genome shotgun (WGS) entry which is preliminary data.</text>
</comment>
<evidence type="ECO:0000313" key="3">
    <source>
        <dbReference type="Proteomes" id="UP000886998"/>
    </source>
</evidence>
<name>A0A8X6X4A9_9ARAC</name>
<dbReference type="EMBL" id="BMAV01005556">
    <property type="protein sequence ID" value="GFY46718.1"/>
    <property type="molecule type" value="Genomic_DNA"/>
</dbReference>
<keyword evidence="1" id="KW-0472">Membrane</keyword>
<dbReference type="Proteomes" id="UP000886998">
    <property type="component" value="Unassembled WGS sequence"/>
</dbReference>